<dbReference type="Proteomes" id="UP000298652">
    <property type="component" value="Chromosome 8"/>
</dbReference>
<proteinExistence type="predicted"/>
<name>A0A4U6TGN9_SETVI</name>
<organism evidence="1 2">
    <name type="scientific">Setaria viridis</name>
    <name type="common">Green bristlegrass</name>
    <name type="synonym">Setaria italica subsp. viridis</name>
    <dbReference type="NCBI Taxonomy" id="4556"/>
    <lineage>
        <taxon>Eukaryota</taxon>
        <taxon>Viridiplantae</taxon>
        <taxon>Streptophyta</taxon>
        <taxon>Embryophyta</taxon>
        <taxon>Tracheophyta</taxon>
        <taxon>Spermatophyta</taxon>
        <taxon>Magnoliopsida</taxon>
        <taxon>Liliopsida</taxon>
        <taxon>Poales</taxon>
        <taxon>Poaceae</taxon>
        <taxon>PACMAD clade</taxon>
        <taxon>Panicoideae</taxon>
        <taxon>Panicodae</taxon>
        <taxon>Paniceae</taxon>
        <taxon>Cenchrinae</taxon>
        <taxon>Setaria</taxon>
    </lineage>
</organism>
<evidence type="ECO:0000313" key="2">
    <source>
        <dbReference type="Proteomes" id="UP000298652"/>
    </source>
</evidence>
<gene>
    <name evidence="1" type="ORF">SEVIR_8G077800v2</name>
</gene>
<reference evidence="1" key="1">
    <citation type="submission" date="2019-03" db="EMBL/GenBank/DDBJ databases">
        <title>WGS assembly of Setaria viridis.</title>
        <authorList>
            <person name="Huang P."/>
            <person name="Jenkins J."/>
            <person name="Grimwood J."/>
            <person name="Barry K."/>
            <person name="Healey A."/>
            <person name="Mamidi S."/>
            <person name="Sreedasyam A."/>
            <person name="Shu S."/>
            <person name="Feldman M."/>
            <person name="Wu J."/>
            <person name="Yu Y."/>
            <person name="Chen C."/>
            <person name="Johnson J."/>
            <person name="Rokhsar D."/>
            <person name="Baxter I."/>
            <person name="Schmutz J."/>
            <person name="Brutnell T."/>
            <person name="Kellogg E."/>
        </authorList>
    </citation>
    <scope>NUCLEOTIDE SEQUENCE [LARGE SCALE GENOMIC DNA]</scope>
</reference>
<sequence length="117" mass="12678">MTMDGRLLDAATTGDAIADDGKATTSSPGGQMDWRLMEAAITGDAVSMKHLASHDPDILLGTWLHTIRTFRLLRSKLANFGFWTRTLPEVKLSGVPCGLQLRESSPAKSQNGHLRTS</sequence>
<dbReference type="Gramene" id="TKV99952">
    <property type="protein sequence ID" value="TKV99952"/>
    <property type="gene ID" value="SEVIR_8G077800v2"/>
</dbReference>
<keyword evidence="2" id="KW-1185">Reference proteome</keyword>
<dbReference type="AlphaFoldDB" id="A0A4U6TGN9"/>
<dbReference type="EMBL" id="CM016559">
    <property type="protein sequence ID" value="TKV99952.1"/>
    <property type="molecule type" value="Genomic_DNA"/>
</dbReference>
<accession>A0A4U6TGN9</accession>
<evidence type="ECO:0000313" key="1">
    <source>
        <dbReference type="EMBL" id="TKV99952.1"/>
    </source>
</evidence>
<protein>
    <submittedName>
        <fullName evidence="1">Uncharacterized protein</fullName>
    </submittedName>
</protein>